<dbReference type="CDD" id="cd23569">
    <property type="entry name" value="TFP_LU_ECD_LYPD8_rpt2"/>
    <property type="match status" value="1"/>
</dbReference>
<keyword evidence="3 5" id="KW-0732">Signal</keyword>
<protein>
    <recommendedName>
        <fullName evidence="6">UPAR/Ly6 domain-containing protein</fullName>
    </recommendedName>
</protein>
<dbReference type="CDD" id="cd23568">
    <property type="entry name" value="TFP_LU_ECD_LYPD8_rpt1"/>
    <property type="match status" value="1"/>
</dbReference>
<dbReference type="PANTHER" id="PTHR20914">
    <property type="entry name" value="LY6/PLAUR DOMAIN-CONTAINING PROTEIN 8"/>
    <property type="match status" value="1"/>
</dbReference>
<evidence type="ECO:0000256" key="4">
    <source>
        <dbReference type="SAM" id="MobiDB-lite"/>
    </source>
</evidence>
<comment type="subcellular location">
    <subcellularLocation>
        <location evidence="1">Secreted</location>
    </subcellularLocation>
</comment>
<dbReference type="InterPro" id="IPR016054">
    <property type="entry name" value="LY6_UPA_recep-like"/>
</dbReference>
<gene>
    <name evidence="7" type="primary">Lypd8</name>
</gene>
<dbReference type="Ensembl" id="ENSNGAT00000001840.1">
    <property type="protein sequence ID" value="ENSNGAP00000001798.1"/>
    <property type="gene ID" value="ENSNGAG00000001332.1"/>
</dbReference>
<dbReference type="GO" id="GO:0005615">
    <property type="term" value="C:extracellular space"/>
    <property type="evidence" value="ECO:0007669"/>
    <property type="project" value="TreeGrafter"/>
</dbReference>
<feature type="region of interest" description="Disordered" evidence="4">
    <location>
        <begin position="200"/>
        <end position="226"/>
    </location>
</feature>
<sequence length="246" mass="26002">MKGALFAGVLVALAVTAVESLNCTQCYAREEDCVSDVMECNDTSAQSCVDSSVSSTLGGNSSLYRNKFCSAQNCSRDMVAFAVNVSENQSFHFASQCCQGQACNDPESEKSVTNTQCNACYGYNSANCTETVLQCGEGQRCVHIIADFTNESNTVELKGCSGISNSTCEFLSVENQTVGEVIFRKVECLVPPTVNSTEVPPTVNSTTVTITSSTTSRTPATSSSRTGANASLFSLALTGLLLLKLL</sequence>
<evidence type="ECO:0000256" key="2">
    <source>
        <dbReference type="ARBA" id="ARBA00022525"/>
    </source>
</evidence>
<feature type="domain" description="UPAR/Ly6" evidence="6">
    <location>
        <begin position="20"/>
        <end position="106"/>
    </location>
</feature>
<dbReference type="AlphaFoldDB" id="A0A8C6QDU5"/>
<dbReference type="GeneTree" id="ENSGT00570000079564"/>
<dbReference type="InterPro" id="IPR045860">
    <property type="entry name" value="Snake_toxin-like_sf"/>
</dbReference>
<name>A0A8C6QDU5_NANGA</name>
<feature type="signal peptide" evidence="5">
    <location>
        <begin position="1"/>
        <end position="20"/>
    </location>
</feature>
<dbReference type="InterPro" id="IPR050918">
    <property type="entry name" value="CNF-like_PLA2_Inhibitor"/>
</dbReference>
<feature type="chain" id="PRO_5034421740" description="UPAR/Ly6 domain-containing protein" evidence="5">
    <location>
        <begin position="21"/>
        <end position="246"/>
    </location>
</feature>
<dbReference type="SUPFAM" id="SSF57302">
    <property type="entry name" value="Snake toxin-like"/>
    <property type="match status" value="1"/>
</dbReference>
<evidence type="ECO:0000256" key="3">
    <source>
        <dbReference type="ARBA" id="ARBA00022729"/>
    </source>
</evidence>
<dbReference type="GO" id="GO:0050829">
    <property type="term" value="P:defense response to Gram-negative bacterium"/>
    <property type="evidence" value="ECO:0007669"/>
    <property type="project" value="TreeGrafter"/>
</dbReference>
<accession>A0A8C6QDU5</accession>
<evidence type="ECO:0000256" key="5">
    <source>
        <dbReference type="SAM" id="SignalP"/>
    </source>
</evidence>
<dbReference type="PANTHER" id="PTHR20914:SF2">
    <property type="entry name" value="LY6_PLAUR DOMAIN-CONTAINING PROTEIN 8"/>
    <property type="match status" value="1"/>
</dbReference>
<dbReference type="Pfam" id="PF00021">
    <property type="entry name" value="UPAR_LY6"/>
    <property type="match status" value="2"/>
</dbReference>
<evidence type="ECO:0000313" key="8">
    <source>
        <dbReference type="Proteomes" id="UP000694381"/>
    </source>
</evidence>
<dbReference type="Proteomes" id="UP000694381">
    <property type="component" value="Unassembled WGS sequence"/>
</dbReference>
<reference evidence="7" key="1">
    <citation type="submission" date="2025-08" db="UniProtKB">
        <authorList>
            <consortium name="Ensembl"/>
        </authorList>
    </citation>
    <scope>IDENTIFICATION</scope>
</reference>
<evidence type="ECO:0000256" key="1">
    <source>
        <dbReference type="ARBA" id="ARBA00004613"/>
    </source>
</evidence>
<proteinExistence type="predicted"/>
<keyword evidence="8" id="KW-1185">Reference proteome</keyword>
<evidence type="ECO:0000313" key="7">
    <source>
        <dbReference type="Ensembl" id="ENSNGAP00000001798.1"/>
    </source>
</evidence>
<reference evidence="7" key="2">
    <citation type="submission" date="2025-09" db="UniProtKB">
        <authorList>
            <consortium name="Ensembl"/>
        </authorList>
    </citation>
    <scope>IDENTIFICATION</scope>
</reference>
<feature type="domain" description="UPAR/Ly6" evidence="6">
    <location>
        <begin position="114"/>
        <end position="178"/>
    </location>
</feature>
<dbReference type="OMA" id="FHFASQC"/>
<organism evidence="7 8">
    <name type="scientific">Nannospalax galili</name>
    <name type="common">Northern Israeli blind subterranean mole rat</name>
    <name type="synonym">Spalax galili</name>
    <dbReference type="NCBI Taxonomy" id="1026970"/>
    <lineage>
        <taxon>Eukaryota</taxon>
        <taxon>Metazoa</taxon>
        <taxon>Chordata</taxon>
        <taxon>Craniata</taxon>
        <taxon>Vertebrata</taxon>
        <taxon>Euteleostomi</taxon>
        <taxon>Mammalia</taxon>
        <taxon>Eutheria</taxon>
        <taxon>Euarchontoglires</taxon>
        <taxon>Glires</taxon>
        <taxon>Rodentia</taxon>
        <taxon>Myomorpha</taxon>
        <taxon>Muroidea</taxon>
        <taxon>Spalacidae</taxon>
        <taxon>Spalacinae</taxon>
        <taxon>Nannospalax</taxon>
    </lineage>
</organism>
<keyword evidence="2" id="KW-0964">Secreted</keyword>
<evidence type="ECO:0000259" key="6">
    <source>
        <dbReference type="Pfam" id="PF00021"/>
    </source>
</evidence>